<sequence>MAEARLTDAEAREVRQPAARWAFRRRTQVICFAFFPFPPFLADPGKSPTSSSSGDEISDMDQLGFSIFTTTGVPRWDSFAHQPNNGAIAA</sequence>
<reference evidence="1 2" key="1">
    <citation type="journal article" date="2020" name="Nat. Food">
        <title>A phased Vanilla planifolia genome enables genetic improvement of flavour and production.</title>
        <authorList>
            <person name="Hasing T."/>
            <person name="Tang H."/>
            <person name="Brym M."/>
            <person name="Khazi F."/>
            <person name="Huang T."/>
            <person name="Chambers A.H."/>
        </authorList>
    </citation>
    <scope>NUCLEOTIDE SEQUENCE [LARGE SCALE GENOMIC DNA]</scope>
    <source>
        <tissue evidence="1">Leaf</tissue>
    </source>
</reference>
<comment type="caution">
    <text evidence="1">The sequence shown here is derived from an EMBL/GenBank/DDBJ whole genome shotgun (WGS) entry which is preliminary data.</text>
</comment>
<accession>A0A835R0M4</accession>
<dbReference type="EMBL" id="JADCNL010000005">
    <property type="protein sequence ID" value="KAG0481408.1"/>
    <property type="molecule type" value="Genomic_DNA"/>
</dbReference>
<protein>
    <submittedName>
        <fullName evidence="1">Uncharacterized protein</fullName>
    </submittedName>
</protein>
<organism evidence="1 2">
    <name type="scientific">Vanilla planifolia</name>
    <name type="common">Vanilla</name>
    <dbReference type="NCBI Taxonomy" id="51239"/>
    <lineage>
        <taxon>Eukaryota</taxon>
        <taxon>Viridiplantae</taxon>
        <taxon>Streptophyta</taxon>
        <taxon>Embryophyta</taxon>
        <taxon>Tracheophyta</taxon>
        <taxon>Spermatophyta</taxon>
        <taxon>Magnoliopsida</taxon>
        <taxon>Liliopsida</taxon>
        <taxon>Asparagales</taxon>
        <taxon>Orchidaceae</taxon>
        <taxon>Vanilloideae</taxon>
        <taxon>Vanilleae</taxon>
        <taxon>Vanilla</taxon>
    </lineage>
</organism>
<keyword evidence="2" id="KW-1185">Reference proteome</keyword>
<gene>
    <name evidence="1" type="ORF">HPP92_012266</name>
</gene>
<evidence type="ECO:0000313" key="2">
    <source>
        <dbReference type="Proteomes" id="UP000636800"/>
    </source>
</evidence>
<evidence type="ECO:0000313" key="1">
    <source>
        <dbReference type="EMBL" id="KAG0481408.1"/>
    </source>
</evidence>
<dbReference type="AlphaFoldDB" id="A0A835R0M4"/>
<name>A0A835R0M4_VANPL</name>
<dbReference type="Proteomes" id="UP000636800">
    <property type="component" value="Chromosome 5"/>
</dbReference>
<proteinExistence type="predicted"/>
<dbReference type="OrthoDB" id="3638488at2759"/>